<dbReference type="PANTHER" id="PTHR44688:SF16">
    <property type="entry name" value="DNA-BINDING TRANSCRIPTIONAL ACTIVATOR DEVR_DOSR"/>
    <property type="match status" value="1"/>
</dbReference>
<feature type="domain" description="HTH luxR-type" evidence="4">
    <location>
        <begin position="331"/>
        <end position="396"/>
    </location>
</feature>
<dbReference type="KEGG" id="amd:AMED_3623"/>
<dbReference type="SMART" id="SM00421">
    <property type="entry name" value="HTH_LUXR"/>
    <property type="match status" value="1"/>
</dbReference>
<gene>
    <name evidence="5" type="ordered locus">AMED_3623</name>
</gene>
<sequence length="397" mass="42622">MVAGLTSAVHLEITGEPGIGKTWMLAEVTRTARGSGYTVLSGGAERSAADVELGPLIDAVDEHAAGLAEALPPQIRAALAEVFPSLPRDTGSPAPAGARRLAHAVRVLLETSTATRPLVLALDDLHLADARTVDLLCQLLRLPPRAPVLFAVAYRPKQASARLRRAFATAPALVRLPLQPLSLDQVRALADDSVSAAQCRELHRHSHGNPRYVAAILDPEGRAADATVVDELDELSANARLTAVAGSVLGDDFDLPEVTVAAGLPEADIYVAVDELVAVDLIRELAEPGRFAFRHPVVRHTIYRNARPGWRLGAQARAGRVPASELPRPRRPGLLTRLTDREQQVARLVGDGMTNREIAAALYVTEKTVEMHLSNVFGKLEVRNRVGVARLLHAESR</sequence>
<dbReference type="InterPro" id="IPR036388">
    <property type="entry name" value="WH-like_DNA-bd_sf"/>
</dbReference>
<dbReference type="PANTHER" id="PTHR44688">
    <property type="entry name" value="DNA-BINDING TRANSCRIPTIONAL ACTIVATOR DEVR_DOSR"/>
    <property type="match status" value="1"/>
</dbReference>
<protein>
    <submittedName>
        <fullName evidence="5">LuxR family transcriptional regulator fused with ATPase domain</fullName>
    </submittedName>
</protein>
<dbReference type="PRINTS" id="PR00038">
    <property type="entry name" value="HTHLUXR"/>
</dbReference>
<dbReference type="GO" id="GO:0006355">
    <property type="term" value="P:regulation of DNA-templated transcription"/>
    <property type="evidence" value="ECO:0007669"/>
    <property type="project" value="InterPro"/>
</dbReference>
<dbReference type="CDD" id="cd06170">
    <property type="entry name" value="LuxR_C_like"/>
    <property type="match status" value="1"/>
</dbReference>
<keyword evidence="3" id="KW-0804">Transcription</keyword>
<keyword evidence="1" id="KW-0805">Transcription regulation</keyword>
<dbReference type="EMBL" id="CP002000">
    <property type="protein sequence ID" value="ADJ45406.1"/>
    <property type="molecule type" value="Genomic_DNA"/>
</dbReference>
<evidence type="ECO:0000256" key="3">
    <source>
        <dbReference type="ARBA" id="ARBA00023163"/>
    </source>
</evidence>
<dbReference type="PROSITE" id="PS00622">
    <property type="entry name" value="HTH_LUXR_1"/>
    <property type="match status" value="1"/>
</dbReference>
<dbReference type="SUPFAM" id="SSF46894">
    <property type="entry name" value="C-terminal effector domain of the bipartite response regulators"/>
    <property type="match status" value="1"/>
</dbReference>
<dbReference type="HOGENOM" id="CLU_693785_0_0_11"/>
<dbReference type="PROSITE" id="PS50043">
    <property type="entry name" value="HTH_LUXR_2"/>
    <property type="match status" value="1"/>
</dbReference>
<dbReference type="PATRIC" id="fig|749927.5.peg.3744"/>
<organism evidence="5 6">
    <name type="scientific">Amycolatopsis mediterranei (strain U-32)</name>
    <dbReference type="NCBI Taxonomy" id="749927"/>
    <lineage>
        <taxon>Bacteria</taxon>
        <taxon>Bacillati</taxon>
        <taxon>Actinomycetota</taxon>
        <taxon>Actinomycetes</taxon>
        <taxon>Pseudonocardiales</taxon>
        <taxon>Pseudonocardiaceae</taxon>
        <taxon>Amycolatopsis</taxon>
    </lineage>
</organism>
<dbReference type="InterPro" id="IPR027417">
    <property type="entry name" value="P-loop_NTPase"/>
</dbReference>
<dbReference type="InterPro" id="IPR016032">
    <property type="entry name" value="Sig_transdc_resp-reg_C-effctor"/>
</dbReference>
<reference evidence="5 6" key="1">
    <citation type="journal article" date="2010" name="Cell Res.">
        <title>Complete genome sequence of the rifamycin SV-producing Amycolatopsis mediterranei U32 revealed its genetic characteristics in phylogeny and metabolism.</title>
        <authorList>
            <person name="Zhao W."/>
            <person name="Zhong Y."/>
            <person name="Yuan H."/>
            <person name="Wang J."/>
            <person name="Zheng H."/>
            <person name="Wang Y."/>
            <person name="Cen X."/>
            <person name="Xu F."/>
            <person name="Bai J."/>
            <person name="Han X."/>
            <person name="Lu G."/>
            <person name="Zhu Y."/>
            <person name="Shao Z."/>
            <person name="Yan H."/>
            <person name="Li C."/>
            <person name="Peng N."/>
            <person name="Zhang Z."/>
            <person name="Zhang Y."/>
            <person name="Lin W."/>
            <person name="Fan Y."/>
            <person name="Qin Z."/>
            <person name="Hu Y."/>
            <person name="Zhu B."/>
            <person name="Wang S."/>
            <person name="Ding X."/>
            <person name="Zhao G.P."/>
        </authorList>
    </citation>
    <scope>NUCLEOTIDE SEQUENCE [LARGE SCALE GENOMIC DNA]</scope>
    <source>
        <strain evidence="6">U-32</strain>
    </source>
</reference>
<evidence type="ECO:0000259" key="4">
    <source>
        <dbReference type="PROSITE" id="PS50043"/>
    </source>
</evidence>
<evidence type="ECO:0000313" key="6">
    <source>
        <dbReference type="Proteomes" id="UP000000328"/>
    </source>
</evidence>
<keyword evidence="2" id="KW-0238">DNA-binding</keyword>
<dbReference type="Gene3D" id="1.10.10.10">
    <property type="entry name" value="Winged helix-like DNA-binding domain superfamily/Winged helix DNA-binding domain"/>
    <property type="match status" value="1"/>
</dbReference>
<dbReference type="Pfam" id="PF00196">
    <property type="entry name" value="GerE"/>
    <property type="match status" value="1"/>
</dbReference>
<dbReference type="AlphaFoldDB" id="A0A0H3D422"/>
<evidence type="ECO:0000256" key="1">
    <source>
        <dbReference type="ARBA" id="ARBA00023015"/>
    </source>
</evidence>
<dbReference type="InterPro" id="IPR041664">
    <property type="entry name" value="AAA_16"/>
</dbReference>
<name>A0A0H3D422_AMYMU</name>
<evidence type="ECO:0000256" key="2">
    <source>
        <dbReference type="ARBA" id="ARBA00023125"/>
    </source>
</evidence>
<dbReference type="InterPro" id="IPR000792">
    <property type="entry name" value="Tscrpt_reg_LuxR_C"/>
</dbReference>
<dbReference type="SUPFAM" id="SSF52540">
    <property type="entry name" value="P-loop containing nucleoside triphosphate hydrolases"/>
    <property type="match status" value="1"/>
</dbReference>
<accession>A0A0H3D422</accession>
<dbReference type="eggNOG" id="COG2197">
    <property type="taxonomic scope" value="Bacteria"/>
</dbReference>
<dbReference type="Proteomes" id="UP000000328">
    <property type="component" value="Chromosome"/>
</dbReference>
<dbReference type="OrthoDB" id="3176919at2"/>
<proteinExistence type="predicted"/>
<dbReference type="Pfam" id="PF13191">
    <property type="entry name" value="AAA_16"/>
    <property type="match status" value="1"/>
</dbReference>
<dbReference type="GO" id="GO:0003677">
    <property type="term" value="F:DNA binding"/>
    <property type="evidence" value="ECO:0007669"/>
    <property type="project" value="UniProtKB-KW"/>
</dbReference>
<evidence type="ECO:0000313" key="5">
    <source>
        <dbReference type="EMBL" id="ADJ45406.1"/>
    </source>
</evidence>